<dbReference type="PANTHER" id="PTHR30204">
    <property type="entry name" value="REDOX-CYCLING DRUG-SENSING TRANSCRIPTIONAL ACTIVATOR SOXR"/>
    <property type="match status" value="1"/>
</dbReference>
<evidence type="ECO:0000259" key="5">
    <source>
        <dbReference type="PROSITE" id="PS50937"/>
    </source>
</evidence>
<dbReference type="SUPFAM" id="SSF46955">
    <property type="entry name" value="Putative DNA-binding domain"/>
    <property type="match status" value="1"/>
</dbReference>
<evidence type="ECO:0000256" key="3">
    <source>
        <dbReference type="ARBA" id="ARBA00023125"/>
    </source>
</evidence>
<sequence>MLINELSKKTGLSIHTIRYYENLGMIKGLTNENVKSNNYKHYDANTIERLEIIIEAREVGFSLAEIKKILTSWFETIDAKPETLELFQAKIKEIDDKMKYFRQTKRLLEKVCEKIQNNDLQ</sequence>
<dbReference type="InterPro" id="IPR000551">
    <property type="entry name" value="MerR-type_HTH_dom"/>
</dbReference>
<keyword evidence="2" id="KW-0805">Transcription regulation</keyword>
<protein>
    <submittedName>
        <fullName evidence="6">MerR family transcriptional regulator</fullName>
    </submittedName>
</protein>
<proteinExistence type="predicted"/>
<dbReference type="PANTHER" id="PTHR30204:SF69">
    <property type="entry name" value="MERR-FAMILY TRANSCRIPTIONAL REGULATOR"/>
    <property type="match status" value="1"/>
</dbReference>
<keyword evidence="4" id="KW-0804">Transcription</keyword>
<evidence type="ECO:0000256" key="4">
    <source>
        <dbReference type="ARBA" id="ARBA00023163"/>
    </source>
</evidence>
<keyword evidence="1" id="KW-0678">Repressor</keyword>
<reference evidence="6 7" key="1">
    <citation type="submission" date="2024-09" db="EMBL/GenBank/DDBJ databases">
        <authorList>
            <person name="Sun Q."/>
            <person name="Mori K."/>
        </authorList>
    </citation>
    <scope>NUCLEOTIDE SEQUENCE [LARGE SCALE GENOMIC DNA]</scope>
    <source>
        <strain evidence="6 7">CGMCC 1.12926</strain>
    </source>
</reference>
<dbReference type="InterPro" id="IPR047057">
    <property type="entry name" value="MerR_fam"/>
</dbReference>
<organism evidence="6 7">
    <name type="scientific">Flavobacterium procerum</name>
    <dbReference type="NCBI Taxonomy" id="1455569"/>
    <lineage>
        <taxon>Bacteria</taxon>
        <taxon>Pseudomonadati</taxon>
        <taxon>Bacteroidota</taxon>
        <taxon>Flavobacteriia</taxon>
        <taxon>Flavobacteriales</taxon>
        <taxon>Flavobacteriaceae</taxon>
        <taxon>Flavobacterium</taxon>
    </lineage>
</organism>
<dbReference type="EMBL" id="JBHLYW010000011">
    <property type="protein sequence ID" value="MFC0079055.1"/>
    <property type="molecule type" value="Genomic_DNA"/>
</dbReference>
<evidence type="ECO:0000313" key="7">
    <source>
        <dbReference type="Proteomes" id="UP001589734"/>
    </source>
</evidence>
<dbReference type="RefSeq" id="WP_379683601.1">
    <property type="nucleotide sequence ID" value="NZ_JBHLYW010000011.1"/>
</dbReference>
<evidence type="ECO:0000256" key="2">
    <source>
        <dbReference type="ARBA" id="ARBA00023015"/>
    </source>
</evidence>
<dbReference type="InterPro" id="IPR009061">
    <property type="entry name" value="DNA-bd_dom_put_sf"/>
</dbReference>
<name>A0ABV6BUE3_9FLAO</name>
<dbReference type="Pfam" id="PF13411">
    <property type="entry name" value="MerR_1"/>
    <property type="match status" value="1"/>
</dbReference>
<evidence type="ECO:0000313" key="6">
    <source>
        <dbReference type="EMBL" id="MFC0079055.1"/>
    </source>
</evidence>
<keyword evidence="3" id="KW-0238">DNA-binding</keyword>
<accession>A0ABV6BUE3</accession>
<evidence type="ECO:0000256" key="1">
    <source>
        <dbReference type="ARBA" id="ARBA00022491"/>
    </source>
</evidence>
<comment type="caution">
    <text evidence="6">The sequence shown here is derived from an EMBL/GenBank/DDBJ whole genome shotgun (WGS) entry which is preliminary data.</text>
</comment>
<feature type="domain" description="HTH merR-type" evidence="5">
    <location>
        <begin position="1"/>
        <end position="72"/>
    </location>
</feature>
<keyword evidence="7" id="KW-1185">Reference proteome</keyword>
<dbReference type="Proteomes" id="UP001589734">
    <property type="component" value="Unassembled WGS sequence"/>
</dbReference>
<gene>
    <name evidence="6" type="ORF">ACFFLS_18555</name>
</gene>
<dbReference type="SMART" id="SM00422">
    <property type="entry name" value="HTH_MERR"/>
    <property type="match status" value="1"/>
</dbReference>
<dbReference type="Gene3D" id="1.10.1660.10">
    <property type="match status" value="1"/>
</dbReference>
<dbReference type="PROSITE" id="PS50937">
    <property type="entry name" value="HTH_MERR_2"/>
    <property type="match status" value="1"/>
</dbReference>